<sequence>MIMAEEKKNIPKLRFREFTGDNANAWELRKFFDNIERVIDFRGRTPKKLGMEWSDEGYIVLSALNVKDSYIDFTADVHYANQDLYDKWMVGNELYEGQVLFTTEAPMGNVAQVPDNRKYVLSQRTIAFNIDKKKVTNDFLAILLRSQNVQLTLKSLASGGTAQGVSQKSLSQLRVIVPINIKEQQKIGSFFRHLDELITLHQRMLDEYKTLKKTMLSKIFPKNGEKYPELRFFGFTDAWEQRKLGEIVEWSKGSGLSKDALNIQGIGVPVIHYADLYKFNSVQKEVIHWTMNDIGTKIPENNLLFPMSDVTPDGLARTSTVLQSNVKAGGDVLIAKLNKDILSTFMSYQINRNKNQILPLVTGTTVRHINSKSLSTLKVTVPGKNEQKYVGSILMRFDSLIALHQRELELLKTLKKTMLQQMFV</sequence>
<dbReference type="InterPro" id="IPR052021">
    <property type="entry name" value="Type-I_RS_S_subunit"/>
</dbReference>
<dbReference type="InterPro" id="IPR044946">
    <property type="entry name" value="Restrct_endonuc_typeI_TRD_sf"/>
</dbReference>
<proteinExistence type="inferred from homology"/>
<evidence type="ECO:0000259" key="4">
    <source>
        <dbReference type="Pfam" id="PF01420"/>
    </source>
</evidence>
<evidence type="ECO:0000313" key="5">
    <source>
        <dbReference type="EMBL" id="AWZ41126.1"/>
    </source>
</evidence>
<evidence type="ECO:0000256" key="3">
    <source>
        <dbReference type="ARBA" id="ARBA00023125"/>
    </source>
</evidence>
<dbReference type="Pfam" id="PF01420">
    <property type="entry name" value="Methylase_S"/>
    <property type="match status" value="2"/>
</dbReference>
<keyword evidence="6" id="KW-1185">Reference proteome</keyword>
<keyword evidence="3" id="KW-0238">DNA-binding</keyword>
<evidence type="ECO:0000256" key="2">
    <source>
        <dbReference type="ARBA" id="ARBA00022747"/>
    </source>
</evidence>
<dbReference type="SUPFAM" id="SSF116734">
    <property type="entry name" value="DNA methylase specificity domain"/>
    <property type="match status" value="2"/>
</dbReference>
<gene>
    <name evidence="5" type="ORF">CPQ89_08880</name>
</gene>
<dbReference type="PANTHER" id="PTHR30408:SF12">
    <property type="entry name" value="TYPE I RESTRICTION ENZYME MJAVIII SPECIFICITY SUBUNIT"/>
    <property type="match status" value="1"/>
</dbReference>
<evidence type="ECO:0000313" key="6">
    <source>
        <dbReference type="Proteomes" id="UP000250143"/>
    </source>
</evidence>
<dbReference type="Gene3D" id="1.10.287.1120">
    <property type="entry name" value="Bipartite methylase S protein"/>
    <property type="match status" value="1"/>
</dbReference>
<feature type="domain" description="Type I restriction modification DNA specificity" evidence="4">
    <location>
        <begin position="42"/>
        <end position="206"/>
    </location>
</feature>
<reference evidence="5 6" key="1">
    <citation type="submission" date="2017-09" db="EMBL/GenBank/DDBJ databases">
        <title>Predominant Lactobacillus spp. isolated from feces of mice subjected to short-term calorie restriction.</title>
        <authorList>
            <person name="Zhang C."/>
            <person name="Zhao L."/>
            <person name="Pan F."/>
        </authorList>
    </citation>
    <scope>NUCLEOTIDE SEQUENCE [LARGE SCALE GENOMIC DNA]</scope>
    <source>
        <strain evidence="5 6">CR141</strain>
    </source>
</reference>
<dbReference type="InterPro" id="IPR000055">
    <property type="entry name" value="Restrct_endonuc_typeI_TRD"/>
</dbReference>
<protein>
    <recommendedName>
        <fullName evidence="4">Type I restriction modification DNA specificity domain-containing protein</fullName>
    </recommendedName>
</protein>
<comment type="similarity">
    <text evidence="1">Belongs to the type-I restriction system S methylase family.</text>
</comment>
<name>A0ABM6WZP1_9LACO</name>
<dbReference type="Gene3D" id="3.90.220.20">
    <property type="entry name" value="DNA methylase specificity domains"/>
    <property type="match status" value="2"/>
</dbReference>
<dbReference type="Proteomes" id="UP000250143">
    <property type="component" value="Chromosome"/>
</dbReference>
<evidence type="ECO:0000256" key="1">
    <source>
        <dbReference type="ARBA" id="ARBA00010923"/>
    </source>
</evidence>
<organism evidence="5 6">
    <name type="scientific">Ligilactobacillus murinus</name>
    <dbReference type="NCBI Taxonomy" id="1622"/>
    <lineage>
        <taxon>Bacteria</taxon>
        <taxon>Bacillati</taxon>
        <taxon>Bacillota</taxon>
        <taxon>Bacilli</taxon>
        <taxon>Lactobacillales</taxon>
        <taxon>Lactobacillaceae</taxon>
        <taxon>Ligilactobacillus</taxon>
    </lineage>
</organism>
<feature type="domain" description="Type I restriction modification DNA specificity" evidence="4">
    <location>
        <begin position="238"/>
        <end position="412"/>
    </location>
</feature>
<dbReference type="EMBL" id="CP023566">
    <property type="protein sequence ID" value="AWZ41126.1"/>
    <property type="molecule type" value="Genomic_DNA"/>
</dbReference>
<accession>A0ABM6WZP1</accession>
<keyword evidence="2" id="KW-0680">Restriction system</keyword>
<dbReference type="PANTHER" id="PTHR30408">
    <property type="entry name" value="TYPE-1 RESTRICTION ENZYME ECOKI SPECIFICITY PROTEIN"/>
    <property type="match status" value="1"/>
</dbReference>